<name>A0A3F3HDV8_9LACO</name>
<sequence length="83" mass="9315">MIIIEQIKTKELVQMGPAKDRDWEDLALPDMGQSPKELVKAVIEAYDLGELIAQAHTANPKVLKATVEKDHTSYHLSAKIKFD</sequence>
<gene>
    <name evidence="1" type="ORF">FTRO_0030490</name>
</gene>
<dbReference type="AlphaFoldDB" id="A0A3F3HDV8"/>
<accession>A0A3F3HDV8</accession>
<dbReference type="Proteomes" id="UP000064514">
    <property type="component" value="Unassembled WGS sequence"/>
</dbReference>
<dbReference type="RefSeq" id="WP_059393559.1">
    <property type="nucleotide sequence ID" value="NZ_DF968080.1"/>
</dbReference>
<dbReference type="EMBL" id="DF968080">
    <property type="protein sequence ID" value="GAP04109.1"/>
    <property type="molecule type" value="Genomic_DNA"/>
</dbReference>
<proteinExistence type="predicted"/>
<evidence type="ECO:0000313" key="1">
    <source>
        <dbReference type="EMBL" id="GAP04109.1"/>
    </source>
</evidence>
<reference evidence="1" key="1">
    <citation type="journal article" date="2015" name="BMC Genomics">
        <title>Comparative genomics of Fructobacillus spp. and Leuconostoc spp. reveals niche-specific evolution of Fructobacillus spp.</title>
        <authorList>
            <person name="Endo A."/>
            <person name="Tanizawa Y."/>
            <person name="Tanaka N."/>
            <person name="Maeno S."/>
            <person name="Kumar H."/>
            <person name="Shiwa Y."/>
            <person name="Okada S."/>
            <person name="Yoshikawa H."/>
            <person name="Dicks L."/>
            <person name="Nakagawa J."/>
            <person name="Arita M."/>
        </authorList>
    </citation>
    <scope>NUCLEOTIDE SEQUENCE [LARGE SCALE GENOMIC DNA]</scope>
    <source>
        <strain evidence="1">F214-1</strain>
    </source>
</reference>
<organism evidence="1">
    <name type="scientific">Fructobacillus tropaeoli</name>
    <dbReference type="NCBI Taxonomy" id="709323"/>
    <lineage>
        <taxon>Bacteria</taxon>
        <taxon>Bacillati</taxon>
        <taxon>Bacillota</taxon>
        <taxon>Bacilli</taxon>
        <taxon>Lactobacillales</taxon>
        <taxon>Lactobacillaceae</taxon>
        <taxon>Fructobacillus</taxon>
    </lineage>
</organism>
<protein>
    <submittedName>
        <fullName evidence="1">Uncharacterized protein</fullName>
    </submittedName>
</protein>